<keyword evidence="1" id="KW-0732">Signal</keyword>
<sequence>MSLLRFLFLAGPLALPWVRATRANASLRRKGPFLLLSGPLRAAKVGPRHMRVELRSRETGLVAVQQVRLREPLLRRVTHAHALCIRKGDTVSALEIVAEGKLLVGLDSVREKVLQRLCAAAAAQE</sequence>
<dbReference type="EMBL" id="HG001691">
    <property type="protein sequence ID" value="CDF34411.1"/>
    <property type="molecule type" value="Genomic_DNA"/>
</dbReference>
<keyword evidence="3" id="KW-1185">Reference proteome</keyword>
<dbReference type="GeneID" id="17321937"/>
<feature type="chain" id="PRO_5004443228" evidence="1">
    <location>
        <begin position="21"/>
        <end position="125"/>
    </location>
</feature>
<name>R7QAF5_CHOCR</name>
<dbReference type="KEGG" id="ccp:CHC_T00003112001"/>
<organism evidence="2 3">
    <name type="scientific">Chondrus crispus</name>
    <name type="common">Carrageen Irish moss</name>
    <name type="synonym">Polymorpha crispa</name>
    <dbReference type="NCBI Taxonomy" id="2769"/>
    <lineage>
        <taxon>Eukaryota</taxon>
        <taxon>Rhodophyta</taxon>
        <taxon>Florideophyceae</taxon>
        <taxon>Rhodymeniophycidae</taxon>
        <taxon>Gigartinales</taxon>
        <taxon>Gigartinaceae</taxon>
        <taxon>Chondrus</taxon>
    </lineage>
</organism>
<evidence type="ECO:0000313" key="2">
    <source>
        <dbReference type="EMBL" id="CDF34411.1"/>
    </source>
</evidence>
<gene>
    <name evidence="2" type="ORF">CHC_T00003112001</name>
</gene>
<protein>
    <submittedName>
        <fullName evidence="2">Uncharacterized protein</fullName>
    </submittedName>
</protein>
<dbReference type="RefSeq" id="XP_005714230.1">
    <property type="nucleotide sequence ID" value="XM_005714173.1"/>
</dbReference>
<feature type="signal peptide" evidence="1">
    <location>
        <begin position="1"/>
        <end position="20"/>
    </location>
</feature>
<accession>R7QAF5</accession>
<reference evidence="3" key="1">
    <citation type="journal article" date="2013" name="Proc. Natl. Acad. Sci. U.S.A.">
        <title>Genome structure and metabolic features in the red seaweed Chondrus crispus shed light on evolution of the Archaeplastida.</title>
        <authorList>
            <person name="Collen J."/>
            <person name="Porcel B."/>
            <person name="Carre W."/>
            <person name="Ball S.G."/>
            <person name="Chaparro C."/>
            <person name="Tonon T."/>
            <person name="Barbeyron T."/>
            <person name="Michel G."/>
            <person name="Noel B."/>
            <person name="Valentin K."/>
            <person name="Elias M."/>
            <person name="Artiguenave F."/>
            <person name="Arun A."/>
            <person name="Aury J.M."/>
            <person name="Barbosa-Neto J.F."/>
            <person name="Bothwell J.H."/>
            <person name="Bouget F.Y."/>
            <person name="Brillet L."/>
            <person name="Cabello-Hurtado F."/>
            <person name="Capella-Gutierrez S."/>
            <person name="Charrier B."/>
            <person name="Cladiere L."/>
            <person name="Cock J.M."/>
            <person name="Coelho S.M."/>
            <person name="Colleoni C."/>
            <person name="Czjzek M."/>
            <person name="Da Silva C."/>
            <person name="Delage L."/>
            <person name="Denoeud F."/>
            <person name="Deschamps P."/>
            <person name="Dittami S.M."/>
            <person name="Gabaldon T."/>
            <person name="Gachon C.M."/>
            <person name="Groisillier A."/>
            <person name="Herve C."/>
            <person name="Jabbari K."/>
            <person name="Katinka M."/>
            <person name="Kloareg B."/>
            <person name="Kowalczyk N."/>
            <person name="Labadie K."/>
            <person name="Leblanc C."/>
            <person name="Lopez P.J."/>
            <person name="McLachlan D.H."/>
            <person name="Meslet-Cladiere L."/>
            <person name="Moustafa A."/>
            <person name="Nehr Z."/>
            <person name="Nyvall Collen P."/>
            <person name="Panaud O."/>
            <person name="Partensky F."/>
            <person name="Poulain J."/>
            <person name="Rensing S.A."/>
            <person name="Rousvoal S."/>
            <person name="Samson G."/>
            <person name="Symeonidi A."/>
            <person name="Weissenbach J."/>
            <person name="Zambounis A."/>
            <person name="Wincker P."/>
            <person name="Boyen C."/>
        </authorList>
    </citation>
    <scope>NUCLEOTIDE SEQUENCE [LARGE SCALE GENOMIC DNA]</scope>
    <source>
        <strain evidence="3">cv. Stackhouse</strain>
    </source>
</reference>
<dbReference type="Proteomes" id="UP000012073">
    <property type="component" value="Unassembled WGS sequence"/>
</dbReference>
<dbReference type="Gramene" id="CDF34411">
    <property type="protein sequence ID" value="CDF34411"/>
    <property type="gene ID" value="CHC_T00003112001"/>
</dbReference>
<evidence type="ECO:0000313" key="3">
    <source>
        <dbReference type="Proteomes" id="UP000012073"/>
    </source>
</evidence>
<dbReference type="AlphaFoldDB" id="R7QAF5"/>
<proteinExistence type="predicted"/>
<evidence type="ECO:0000256" key="1">
    <source>
        <dbReference type="SAM" id="SignalP"/>
    </source>
</evidence>